<gene>
    <name evidence="1" type="ORF">CRG98_024680</name>
</gene>
<name>A0A2I0JFA8_PUNGR</name>
<dbReference type="Proteomes" id="UP000233551">
    <property type="component" value="Unassembled WGS sequence"/>
</dbReference>
<proteinExistence type="predicted"/>
<accession>A0A2I0JFA8</accession>
<dbReference type="EMBL" id="PGOL01001748">
    <property type="protein sequence ID" value="PKI54929.1"/>
    <property type="molecule type" value="Genomic_DNA"/>
</dbReference>
<sequence>MTLFSRSGSTRETEMSSERRYETCSLVLVILGRVQTYFWVPFISSWIGRPGSPVRKASAKIRGAPSLSKKLVKCARRCHWSFWHQKGFLESHIGYLMTLRTQLKTMRSTSFGPDDRFGISLVAACSPALDVWGKLCNCTVLVARNKTRMWTLVEARIARFWIARLGSVHLPVRTHDGHA</sequence>
<keyword evidence="2" id="KW-1185">Reference proteome</keyword>
<comment type="caution">
    <text evidence="1">The sequence shown here is derived from an EMBL/GenBank/DDBJ whole genome shotgun (WGS) entry which is preliminary data.</text>
</comment>
<reference evidence="1 2" key="1">
    <citation type="submission" date="2017-11" db="EMBL/GenBank/DDBJ databases">
        <title>De-novo sequencing of pomegranate (Punica granatum L.) genome.</title>
        <authorList>
            <person name="Akparov Z."/>
            <person name="Amiraslanov A."/>
            <person name="Hajiyeva S."/>
            <person name="Abbasov M."/>
            <person name="Kaur K."/>
            <person name="Hamwieh A."/>
            <person name="Solovyev V."/>
            <person name="Salamov A."/>
            <person name="Braich B."/>
            <person name="Kosarev P."/>
            <person name="Mahmoud A."/>
            <person name="Hajiyev E."/>
            <person name="Babayeva S."/>
            <person name="Izzatullayeva V."/>
            <person name="Mammadov A."/>
            <person name="Mammadov A."/>
            <person name="Sharifova S."/>
            <person name="Ojaghi J."/>
            <person name="Eynullazada K."/>
            <person name="Bayramov B."/>
            <person name="Abdulazimova A."/>
            <person name="Shahmuradov I."/>
        </authorList>
    </citation>
    <scope>NUCLEOTIDE SEQUENCE [LARGE SCALE GENOMIC DNA]</scope>
    <source>
        <strain evidence="2">cv. AG2017</strain>
        <tissue evidence="1">Leaf</tissue>
    </source>
</reference>
<evidence type="ECO:0000313" key="1">
    <source>
        <dbReference type="EMBL" id="PKI54929.1"/>
    </source>
</evidence>
<protein>
    <submittedName>
        <fullName evidence="1">Uncharacterized protein</fullName>
    </submittedName>
</protein>
<evidence type="ECO:0000313" key="2">
    <source>
        <dbReference type="Proteomes" id="UP000233551"/>
    </source>
</evidence>
<organism evidence="1 2">
    <name type="scientific">Punica granatum</name>
    <name type="common">Pomegranate</name>
    <dbReference type="NCBI Taxonomy" id="22663"/>
    <lineage>
        <taxon>Eukaryota</taxon>
        <taxon>Viridiplantae</taxon>
        <taxon>Streptophyta</taxon>
        <taxon>Embryophyta</taxon>
        <taxon>Tracheophyta</taxon>
        <taxon>Spermatophyta</taxon>
        <taxon>Magnoliopsida</taxon>
        <taxon>eudicotyledons</taxon>
        <taxon>Gunneridae</taxon>
        <taxon>Pentapetalae</taxon>
        <taxon>rosids</taxon>
        <taxon>malvids</taxon>
        <taxon>Myrtales</taxon>
        <taxon>Lythraceae</taxon>
        <taxon>Punica</taxon>
    </lineage>
</organism>
<dbReference type="AlphaFoldDB" id="A0A2I0JFA8"/>